<dbReference type="EMBL" id="JACEOL010000036">
    <property type="protein sequence ID" value="MBA4602910.1"/>
    <property type="molecule type" value="Genomic_DNA"/>
</dbReference>
<protein>
    <submittedName>
        <fullName evidence="1">Uncharacterized protein</fullName>
    </submittedName>
</protein>
<sequence>MKPIRSISVIGLSKNAGKTTVLNALIHDYPKSGFPLGLLSMGVDGEQRDAWSGREKPPIRVRKNMLVATSAFWLNRQPGNWEVLQDCGISSVLGKVYIARAKREGAVQLAGIPTRNGAKQAMRLLSEAGAEKILLDGAYDRRSPSCPQLTDASIVVIGASLSPSLTEVIKKAKEWFRLFRLKESTAPLERQAGHIAIKRRRVVGVLEGRLEILPLSGFLELKVREKEWIQNNWDALAMAGALTDQMLETLLQHRQAVRLIIPSAAHLFVHLPMFYRFHRQGGEIRVLEPIRLIKAAINPDSPEGYSFPPQEMKEKIGQVCFPLPVVDAVRDPREQGVWDGVL</sequence>
<evidence type="ECO:0000313" key="2">
    <source>
        <dbReference type="Proteomes" id="UP000538292"/>
    </source>
</evidence>
<comment type="caution">
    <text evidence="1">The sequence shown here is derived from an EMBL/GenBank/DDBJ whole genome shotgun (WGS) entry which is preliminary data.</text>
</comment>
<dbReference type="RefSeq" id="WP_181740921.1">
    <property type="nucleotide sequence ID" value="NZ_JACEOL010000036.1"/>
</dbReference>
<proteinExistence type="predicted"/>
<accession>A0A7W1XTG0</accession>
<dbReference type="Proteomes" id="UP000538292">
    <property type="component" value="Unassembled WGS sequence"/>
</dbReference>
<gene>
    <name evidence="1" type="ORF">H2C83_11420</name>
</gene>
<keyword evidence="2" id="KW-1185">Reference proteome</keyword>
<evidence type="ECO:0000313" key="1">
    <source>
        <dbReference type="EMBL" id="MBA4602910.1"/>
    </source>
</evidence>
<organism evidence="1 2">
    <name type="scientific">Thermoactinomyces mirandus</name>
    <dbReference type="NCBI Taxonomy" id="2756294"/>
    <lineage>
        <taxon>Bacteria</taxon>
        <taxon>Bacillati</taxon>
        <taxon>Bacillota</taxon>
        <taxon>Bacilli</taxon>
        <taxon>Bacillales</taxon>
        <taxon>Thermoactinomycetaceae</taxon>
        <taxon>Thermoactinomyces</taxon>
    </lineage>
</organism>
<dbReference type="AlphaFoldDB" id="A0A7W1XTG0"/>
<name>A0A7W1XTG0_9BACL</name>
<reference evidence="1 2" key="1">
    <citation type="submission" date="2020-07" db="EMBL/GenBank/DDBJ databases">
        <title>Thermoactinomyces phylogeny.</title>
        <authorList>
            <person name="Dunlap C."/>
        </authorList>
    </citation>
    <scope>NUCLEOTIDE SEQUENCE [LARGE SCALE GENOMIC DNA]</scope>
    <source>
        <strain evidence="1 2">AMNI-1</strain>
    </source>
</reference>